<evidence type="ECO:0008006" key="3">
    <source>
        <dbReference type="Google" id="ProtNLM"/>
    </source>
</evidence>
<dbReference type="AlphaFoldDB" id="A0A0J6VPY5"/>
<name>A0A0J6VPY5_9HYPH</name>
<evidence type="ECO:0000313" key="1">
    <source>
        <dbReference type="EMBL" id="KMO41286.1"/>
    </source>
</evidence>
<sequence>MPPDRSPPLGIIMLDTRFERPPGDVGHPATWPFPVRYAVVRGATARRVVGGRDADLIDAFVEAGEALRADGAVGLITSCGFLAARQRELAHRVSLPIATSSLMQLPLIERCLPQGRRAGVVTYDAAALTPAHFSEVGADPATPVAGLPADGRLRGLIERDEPYDHAALRQEVLAAAGRLLSEQDGIGALVLECTNLPPFSKAVSETFGLPVHDVVTLGRWLYAGLVPSPFQQT</sequence>
<dbReference type="EMBL" id="LABY01000034">
    <property type="protein sequence ID" value="KMO41286.1"/>
    <property type="molecule type" value="Genomic_DNA"/>
</dbReference>
<dbReference type="InterPro" id="IPR001920">
    <property type="entry name" value="Asp/Glu_race"/>
</dbReference>
<dbReference type="Proteomes" id="UP000035955">
    <property type="component" value="Unassembled WGS sequence"/>
</dbReference>
<keyword evidence="2" id="KW-1185">Reference proteome</keyword>
<proteinExistence type="predicted"/>
<dbReference type="NCBIfam" id="NF005679">
    <property type="entry name" value="PRK07475.1"/>
    <property type="match status" value="1"/>
</dbReference>
<organism evidence="1 2">
    <name type="scientific">Methylobacterium variabile</name>
    <dbReference type="NCBI Taxonomy" id="298794"/>
    <lineage>
        <taxon>Bacteria</taxon>
        <taxon>Pseudomonadati</taxon>
        <taxon>Pseudomonadota</taxon>
        <taxon>Alphaproteobacteria</taxon>
        <taxon>Hyphomicrobiales</taxon>
        <taxon>Methylobacteriaceae</taxon>
        <taxon>Methylobacterium</taxon>
    </lineage>
</organism>
<accession>A0A0J6VPY5</accession>
<protein>
    <recommendedName>
        <fullName evidence="3">Aspartate/glutamate racemase family protein</fullName>
    </recommendedName>
</protein>
<evidence type="ECO:0000313" key="2">
    <source>
        <dbReference type="Proteomes" id="UP000035955"/>
    </source>
</evidence>
<gene>
    <name evidence="1" type="ORF">VQ02_05945</name>
</gene>
<dbReference type="OrthoDB" id="5465390at2"/>
<dbReference type="PATRIC" id="fig|298794.3.peg.5084"/>
<comment type="caution">
    <text evidence="1">The sequence shown here is derived from an EMBL/GenBank/DDBJ whole genome shotgun (WGS) entry which is preliminary data.</text>
</comment>
<dbReference type="GO" id="GO:0016855">
    <property type="term" value="F:racemase and epimerase activity, acting on amino acids and derivatives"/>
    <property type="evidence" value="ECO:0007669"/>
    <property type="project" value="InterPro"/>
</dbReference>
<reference evidence="1 2" key="1">
    <citation type="submission" date="2015-03" db="EMBL/GenBank/DDBJ databases">
        <title>Genome sequencing of Methylobacterium variabile DSM 16961.</title>
        <authorList>
            <person name="Chaudhry V."/>
            <person name="Patil P.B."/>
        </authorList>
    </citation>
    <scope>NUCLEOTIDE SEQUENCE [LARGE SCALE GENOMIC DNA]</scope>
    <source>
        <strain evidence="1 2">DSM 16961</strain>
    </source>
</reference>
<dbReference type="Gene3D" id="3.40.50.1860">
    <property type="match status" value="1"/>
</dbReference>
<dbReference type="RefSeq" id="WP_048443241.1">
    <property type="nucleotide sequence ID" value="NZ_LABY01000034.1"/>
</dbReference>